<dbReference type="InterPro" id="IPR021914">
    <property type="entry name" value="TF_DELLA_N"/>
</dbReference>
<keyword evidence="5 7" id="KW-0804">Transcription</keyword>
<dbReference type="EMBL" id="CACVBM020001873">
    <property type="protein sequence ID" value="CAA7061486.1"/>
    <property type="molecule type" value="Genomic_DNA"/>
</dbReference>
<evidence type="ECO:0000313" key="11">
    <source>
        <dbReference type="Proteomes" id="UP000467841"/>
    </source>
</evidence>
<keyword evidence="4 7" id="KW-0805">Transcription regulation</keyword>
<feature type="region of interest" description="VHIID" evidence="6">
    <location>
        <begin position="226"/>
        <end position="291"/>
    </location>
</feature>
<evidence type="ECO:0000256" key="6">
    <source>
        <dbReference type="PROSITE-ProRule" id="PRU01191"/>
    </source>
</evidence>
<dbReference type="AlphaFoldDB" id="A0A6D2LN06"/>
<dbReference type="InterPro" id="IPR038088">
    <property type="entry name" value="DELLA_N_sf"/>
</dbReference>
<comment type="subcellular location">
    <subcellularLocation>
        <location evidence="7">Nucleus</location>
    </subcellularLocation>
</comment>
<comment type="caution">
    <text evidence="6">Lacks conserved residue(s) required for the propagation of feature annotation.</text>
</comment>
<evidence type="ECO:0000256" key="5">
    <source>
        <dbReference type="ARBA" id="ARBA00023163"/>
    </source>
</evidence>
<feature type="domain" description="Transcriptional factor DELLA N-terminal" evidence="9">
    <location>
        <begin position="28"/>
        <end position="90"/>
    </location>
</feature>
<evidence type="ECO:0000259" key="9">
    <source>
        <dbReference type="Pfam" id="PF12041"/>
    </source>
</evidence>
<dbReference type="OrthoDB" id="1062265at2759"/>
<feature type="region of interest" description="Disordered" evidence="8">
    <location>
        <begin position="1"/>
        <end position="22"/>
    </location>
</feature>
<evidence type="ECO:0000313" key="10">
    <source>
        <dbReference type="EMBL" id="CAA7061486.1"/>
    </source>
</evidence>
<comment type="similarity">
    <text evidence="1 7">Belongs to the GRAS family. DELLA subfamily.</text>
</comment>
<protein>
    <recommendedName>
        <fullName evidence="7">DELLA protein</fullName>
    </recommendedName>
</protein>
<dbReference type="Proteomes" id="UP000467841">
    <property type="component" value="Unassembled WGS sequence"/>
</dbReference>
<sequence length="524" mass="57463">MTKRSHQETSVQAPSLGKKKQLEDDNMDELLAVLGYNVRSSDMAQVAMKLEQLEMVLSSDDNALNDTVHYNPSDLSGWAETMLSELNYYPPSPDLDPTRICNLRPIPVDDDECCSSSSNSSKRIRLGPWGCDSVTSESTRPLVLAVDSQETGVRLVQALVACAEAVQQENLSLADALVKHVGSLAASQAGAMGKVATYFAEALARRIYRIHPSSAAIDPSFEEILQMHFYESCPYLKFAHFTANQAILESVATARCVHVIDLGLNQGMQWPALMQALALRPGGPPSFRLTGVGTPSNREGIQQLGWKLAQLAQAIGVEFGFKGLVAERLSDLVPEMFETRPESETVVVNSVFELHPLLARPGSIEKLLATVKAVKPSIVTVVEQEANHNGAVFLDRFNEALHYYSSLFDSLEDGLMIPGQDRVMSEVYLGRQILNVVAAEGIDRIERHETLAQWRKRMGAAGFDPVNLGSDAFKQASLLLALFAGGDGYRVEENDGSLMLAWQTKPLIAASAWKLSDDTAEWRR</sequence>
<keyword evidence="7" id="KW-0539">Nucleus</keyword>
<keyword evidence="2" id="KW-0832">Ubl conjugation</keyword>
<dbReference type="Gene3D" id="1.10.10.1290">
    <property type="entry name" value="Transcriptional regulator DELLA, N-terminal domain"/>
    <property type="match status" value="1"/>
</dbReference>
<keyword evidence="3 7" id="KW-0939">Gibberellin signaling pathway</keyword>
<dbReference type="GO" id="GO:0009740">
    <property type="term" value="P:gibberellic acid mediated signaling pathway"/>
    <property type="evidence" value="ECO:0007669"/>
    <property type="project" value="UniProtKB-UniRule"/>
</dbReference>
<gene>
    <name evidence="10" type="ORF">MERR_LOCUS48722</name>
</gene>
<proteinExistence type="inferred from homology"/>
<comment type="caution">
    <text evidence="10">The sequence shown here is derived from an EMBL/GenBank/DDBJ whole genome shotgun (WGS) entry which is preliminary data.</text>
</comment>
<dbReference type="PANTHER" id="PTHR31636">
    <property type="entry name" value="OSJNBA0084A10.13 PROTEIN-RELATED"/>
    <property type="match status" value="1"/>
</dbReference>
<dbReference type="GO" id="GO:0005634">
    <property type="term" value="C:nucleus"/>
    <property type="evidence" value="ECO:0007669"/>
    <property type="project" value="UniProtKB-SubCell"/>
</dbReference>
<evidence type="ECO:0000256" key="4">
    <source>
        <dbReference type="ARBA" id="ARBA00023015"/>
    </source>
</evidence>
<accession>A0A6D2LN06</accession>
<dbReference type="Pfam" id="PF03514">
    <property type="entry name" value="GRAS"/>
    <property type="match status" value="1"/>
</dbReference>
<evidence type="ECO:0000256" key="8">
    <source>
        <dbReference type="SAM" id="MobiDB-lite"/>
    </source>
</evidence>
<organism evidence="10 11">
    <name type="scientific">Microthlaspi erraticum</name>
    <dbReference type="NCBI Taxonomy" id="1685480"/>
    <lineage>
        <taxon>Eukaryota</taxon>
        <taxon>Viridiplantae</taxon>
        <taxon>Streptophyta</taxon>
        <taxon>Embryophyta</taxon>
        <taxon>Tracheophyta</taxon>
        <taxon>Spermatophyta</taxon>
        <taxon>Magnoliopsida</taxon>
        <taxon>eudicotyledons</taxon>
        <taxon>Gunneridae</taxon>
        <taxon>Pentapetalae</taxon>
        <taxon>rosids</taxon>
        <taxon>malvids</taxon>
        <taxon>Brassicales</taxon>
        <taxon>Brassicaceae</taxon>
        <taxon>Coluteocarpeae</taxon>
        <taxon>Microthlaspi</taxon>
    </lineage>
</organism>
<feature type="region of interest" description="Leucine repeat II (LRII)" evidence="6">
    <location>
        <begin position="303"/>
        <end position="335"/>
    </location>
</feature>
<evidence type="ECO:0000256" key="3">
    <source>
        <dbReference type="ARBA" id="ARBA00022941"/>
    </source>
</evidence>
<evidence type="ECO:0000256" key="1">
    <source>
        <dbReference type="ARBA" id="ARBA00010273"/>
    </source>
</evidence>
<dbReference type="PROSITE" id="PS50985">
    <property type="entry name" value="GRAS"/>
    <property type="match status" value="1"/>
</dbReference>
<reference evidence="10" key="1">
    <citation type="submission" date="2020-01" db="EMBL/GenBank/DDBJ databases">
        <authorList>
            <person name="Mishra B."/>
        </authorList>
    </citation>
    <scope>NUCLEOTIDE SEQUENCE [LARGE SCALE GENOMIC DNA]</scope>
</reference>
<feature type="region of interest" description="SAW" evidence="6">
    <location>
        <begin position="438"/>
        <end position="514"/>
    </location>
</feature>
<dbReference type="SMART" id="SM01129">
    <property type="entry name" value="DELLA"/>
    <property type="match status" value="1"/>
</dbReference>
<keyword evidence="11" id="KW-1185">Reference proteome</keyword>
<evidence type="ECO:0000256" key="7">
    <source>
        <dbReference type="RuleBase" id="RU367159"/>
    </source>
</evidence>
<feature type="short sequence motif" description="VHIID" evidence="6">
    <location>
        <begin position="257"/>
        <end position="261"/>
    </location>
</feature>
<comment type="function">
    <text evidence="7">Transcriptional regulator that acts as a repressor of the gibberellin (GA) signaling pathway. Probably acts by participating in large multiprotein complexes that repress transcription of GA-inducible genes.</text>
</comment>
<feature type="short sequence motif" description="LXXLL motif" evidence="6">
    <location>
        <begin position="354"/>
        <end position="358"/>
    </location>
</feature>
<evidence type="ECO:0000256" key="2">
    <source>
        <dbReference type="ARBA" id="ARBA00022843"/>
    </source>
</evidence>
<dbReference type="InterPro" id="IPR005202">
    <property type="entry name" value="TF_GRAS"/>
</dbReference>
<name>A0A6D2LN06_9BRAS</name>
<comment type="domain">
    <text evidence="7">The DELLA motif is required for its GA-induced degradation.</text>
</comment>
<dbReference type="Pfam" id="PF12041">
    <property type="entry name" value="DELLA"/>
    <property type="match status" value="1"/>
</dbReference>